<dbReference type="CDD" id="cd00383">
    <property type="entry name" value="trans_reg_C"/>
    <property type="match status" value="1"/>
</dbReference>
<feature type="DNA-binding region" description="OmpR/PhoB-type" evidence="2">
    <location>
        <begin position="10"/>
        <end position="108"/>
    </location>
</feature>
<dbReference type="SUPFAM" id="SSF52540">
    <property type="entry name" value="P-loop containing nucleoside triphosphate hydrolases"/>
    <property type="match status" value="1"/>
</dbReference>
<dbReference type="Proteomes" id="UP000249130">
    <property type="component" value="Unassembled WGS sequence"/>
</dbReference>
<protein>
    <recommendedName>
        <fullName evidence="3">OmpR/PhoB-type domain-containing protein</fullName>
    </recommendedName>
</protein>
<reference evidence="4 5" key="1">
    <citation type="submission" date="2017-07" db="EMBL/GenBank/DDBJ databases">
        <title>Draft Genome Sequences of Select Purple Nonsulfur Bacteria.</title>
        <authorList>
            <person name="Lasarre B."/>
            <person name="Mckinlay J.B."/>
        </authorList>
    </citation>
    <scope>NUCLEOTIDE SEQUENCE [LARGE SCALE GENOMIC DNA]</scope>
    <source>
        <strain evidence="4 5">DSM 5909</strain>
    </source>
</reference>
<dbReference type="InterPro" id="IPR011990">
    <property type="entry name" value="TPR-like_helical_dom_sf"/>
</dbReference>
<dbReference type="PANTHER" id="PTHR47691">
    <property type="entry name" value="REGULATOR-RELATED"/>
    <property type="match status" value="1"/>
</dbReference>
<proteinExistence type="predicted"/>
<dbReference type="GO" id="GO:0000160">
    <property type="term" value="P:phosphorelay signal transduction system"/>
    <property type="evidence" value="ECO:0007669"/>
    <property type="project" value="InterPro"/>
</dbReference>
<sequence>MDQAVPAGSGPTVTFGSFRLIPAEHVLLENGAPVRLGHRALDILRLLVEHAGDLVTKQQLMSRVWPQTFVDEGNLKVHVAALRKALRDGQGGTRYIVNIPGRGYKFVAPVSISHEPEEPRRTATTPNNLPVQLAHVVGRSETVAAIVDLLAVERSVTIAGAGGIGKTTVAVAAAGRLLSRYPDGIWFVDLAPISSPHLVPTALAEVLGLPIRSESPTPQLVASLRDKAMLIVLDSCEHLVDAAASLAEELVRSTCVSVLATSREPLRTEGEHVLRLPSLAVPETIDDLSVAEALGYSAVQLFVDRAIACLDTFELTDHDAPIVAAICRRLDGIALAIEMAAGCVDSFSVADIARLLDDRFHLLTRGRRTALPRHQTLKATLDWSYGLLSDTERVILRRLGIFAGWFTAAAAAEVLPRDGIGAAGISDAIANLASKSLLGVDIGDRATRYRLFDTARAYALEKLADMGETDETARAHACYCRDVFTAAERDWNSRPTDEWRTTYRPLIDDLRAALDWAFTPAGDVGIGVELTVAAVPLWLELSLMEECRVRADRGLTALDQSDPDSREAMQLSAAIAWSQMYTATGTRQTSAMWARALALADRFQDSDYRLRALWGLWADAKNKGRFQDAVVTAERFSKLAAAGGQTADMLVGERMIGDSLHFLGEQAAARRHIETMLARYHAPPHRSNLVRFQFDQEITARMTLSRVLWLRGLPDQAMRMATENVDRAVRLGHTLSLCNALAQSACPIVLIVGDLQTARRYTALLADLTTRDALHVWRAYATCFEGDILLRSGDLAGGTDLLQTGVDTLRSATFVQYLTSFLGQLADGCGRAGRLGEARALIDEALARCDASDEKWCVAELLRIRGEIARLDPDAGPAEAETWFRRSLSMAQAQNAIAWELRTATSLARLGRDRDGGGEELAALASVLARFREGHATADLVAARSVLTPPA</sequence>
<feature type="domain" description="OmpR/PhoB-type" evidence="3">
    <location>
        <begin position="10"/>
        <end position="108"/>
    </location>
</feature>
<dbReference type="Gene3D" id="1.25.40.10">
    <property type="entry name" value="Tetratricopeptide repeat domain"/>
    <property type="match status" value="1"/>
</dbReference>
<organism evidence="4 5">
    <name type="scientific">Rhodoplanes roseus</name>
    <dbReference type="NCBI Taxonomy" id="29409"/>
    <lineage>
        <taxon>Bacteria</taxon>
        <taxon>Pseudomonadati</taxon>
        <taxon>Pseudomonadota</taxon>
        <taxon>Alphaproteobacteria</taxon>
        <taxon>Hyphomicrobiales</taxon>
        <taxon>Nitrobacteraceae</taxon>
        <taxon>Rhodoplanes</taxon>
    </lineage>
</organism>
<dbReference type="GO" id="GO:0003677">
    <property type="term" value="F:DNA binding"/>
    <property type="evidence" value="ECO:0007669"/>
    <property type="project" value="UniProtKB-UniRule"/>
</dbReference>
<comment type="caution">
    <text evidence="4">The sequence shown here is derived from an EMBL/GenBank/DDBJ whole genome shotgun (WGS) entry which is preliminary data.</text>
</comment>
<dbReference type="PROSITE" id="PS51755">
    <property type="entry name" value="OMPR_PHOB"/>
    <property type="match status" value="1"/>
</dbReference>
<keyword evidence="1 2" id="KW-0238">DNA-binding</keyword>
<evidence type="ECO:0000313" key="4">
    <source>
        <dbReference type="EMBL" id="RAI44484.1"/>
    </source>
</evidence>
<dbReference type="PANTHER" id="PTHR47691:SF3">
    <property type="entry name" value="HTH-TYPE TRANSCRIPTIONAL REGULATOR RV0890C-RELATED"/>
    <property type="match status" value="1"/>
</dbReference>
<dbReference type="EMBL" id="NPEX01000043">
    <property type="protein sequence ID" value="RAI44484.1"/>
    <property type="molecule type" value="Genomic_DNA"/>
</dbReference>
<evidence type="ECO:0000256" key="2">
    <source>
        <dbReference type="PROSITE-ProRule" id="PRU01091"/>
    </source>
</evidence>
<gene>
    <name evidence="4" type="ORF">CH341_08875</name>
</gene>
<dbReference type="InterPro" id="IPR016032">
    <property type="entry name" value="Sig_transdc_resp-reg_C-effctor"/>
</dbReference>
<accession>A0A327L2R9</accession>
<dbReference type="InterPro" id="IPR027417">
    <property type="entry name" value="P-loop_NTPase"/>
</dbReference>
<dbReference type="SMART" id="SM00862">
    <property type="entry name" value="Trans_reg_C"/>
    <property type="match status" value="1"/>
</dbReference>
<dbReference type="InterPro" id="IPR036388">
    <property type="entry name" value="WH-like_DNA-bd_sf"/>
</dbReference>
<dbReference type="SUPFAM" id="SSF46894">
    <property type="entry name" value="C-terminal effector domain of the bipartite response regulators"/>
    <property type="match status" value="1"/>
</dbReference>
<dbReference type="Pfam" id="PF00486">
    <property type="entry name" value="Trans_reg_C"/>
    <property type="match status" value="1"/>
</dbReference>
<dbReference type="Gene3D" id="1.10.10.10">
    <property type="entry name" value="Winged helix-like DNA-binding domain superfamily/Winged helix DNA-binding domain"/>
    <property type="match status" value="1"/>
</dbReference>
<dbReference type="GO" id="GO:0006355">
    <property type="term" value="P:regulation of DNA-templated transcription"/>
    <property type="evidence" value="ECO:0007669"/>
    <property type="project" value="InterPro"/>
</dbReference>
<evidence type="ECO:0000256" key="1">
    <source>
        <dbReference type="ARBA" id="ARBA00023125"/>
    </source>
</evidence>
<dbReference type="AlphaFoldDB" id="A0A327L2R9"/>
<evidence type="ECO:0000313" key="5">
    <source>
        <dbReference type="Proteomes" id="UP000249130"/>
    </source>
</evidence>
<dbReference type="InterPro" id="IPR001867">
    <property type="entry name" value="OmpR/PhoB-type_DNA-bd"/>
</dbReference>
<dbReference type="Gene3D" id="3.40.50.300">
    <property type="entry name" value="P-loop containing nucleotide triphosphate hydrolases"/>
    <property type="match status" value="1"/>
</dbReference>
<dbReference type="OrthoDB" id="4473689at2"/>
<keyword evidence="5" id="KW-1185">Reference proteome</keyword>
<name>A0A327L2R9_9BRAD</name>
<evidence type="ECO:0000259" key="3">
    <source>
        <dbReference type="PROSITE" id="PS51755"/>
    </source>
</evidence>